<evidence type="ECO:0000256" key="2">
    <source>
        <dbReference type="ARBA" id="ARBA00022448"/>
    </source>
</evidence>
<evidence type="ECO:0000259" key="7">
    <source>
        <dbReference type="PROSITE" id="PS50893"/>
    </source>
</evidence>
<evidence type="ECO:0000313" key="9">
    <source>
        <dbReference type="Proteomes" id="UP000198531"/>
    </source>
</evidence>
<keyword evidence="6" id="KW-0472">Membrane</keyword>
<dbReference type="InterPro" id="IPR003439">
    <property type="entry name" value="ABC_transporter-like_ATP-bd"/>
</dbReference>
<dbReference type="FunFam" id="3.40.50.300:FF:000016">
    <property type="entry name" value="Oligopeptide ABC transporter ATP-binding component"/>
    <property type="match status" value="1"/>
</dbReference>
<evidence type="ECO:0000256" key="6">
    <source>
        <dbReference type="ARBA" id="ARBA00023136"/>
    </source>
</evidence>
<dbReference type="Pfam" id="PF00005">
    <property type="entry name" value="ABC_tran"/>
    <property type="match status" value="1"/>
</dbReference>
<dbReference type="PANTHER" id="PTHR43297">
    <property type="entry name" value="OLIGOPEPTIDE TRANSPORT ATP-BINDING PROTEIN APPD"/>
    <property type="match status" value="1"/>
</dbReference>
<dbReference type="CDD" id="cd03257">
    <property type="entry name" value="ABC_NikE_OppD_transporters"/>
    <property type="match status" value="1"/>
</dbReference>
<keyword evidence="4" id="KW-0547">Nucleotide-binding</keyword>
<comment type="subcellular location">
    <subcellularLocation>
        <location evidence="1">Cell membrane</location>
        <topology evidence="1">Peripheral membrane protein</topology>
    </subcellularLocation>
</comment>
<dbReference type="GO" id="GO:0016887">
    <property type="term" value="F:ATP hydrolysis activity"/>
    <property type="evidence" value="ECO:0007669"/>
    <property type="project" value="InterPro"/>
</dbReference>
<feature type="domain" description="ABC transporter" evidence="7">
    <location>
        <begin position="7"/>
        <end position="256"/>
    </location>
</feature>
<dbReference type="Proteomes" id="UP000198531">
    <property type="component" value="Unassembled WGS sequence"/>
</dbReference>
<protein>
    <submittedName>
        <fullName evidence="8">Peptide/nickel transport system ATP-binding protein</fullName>
    </submittedName>
</protein>
<dbReference type="InterPro" id="IPR017871">
    <property type="entry name" value="ABC_transporter-like_CS"/>
</dbReference>
<dbReference type="GO" id="GO:0015833">
    <property type="term" value="P:peptide transport"/>
    <property type="evidence" value="ECO:0007669"/>
    <property type="project" value="InterPro"/>
</dbReference>
<accession>A0A1I6IPK4</accession>
<sequence length="344" mass="38240">MSSEPLLEVENLTIEYDTRQGPLTAVSNADFTVEDGEYFGLVGESGCGKSTLAKSIIGGLDDNGRIASGKLKYRGEELQDLGDAELNEKVRWKEIAYIPQASMNSLDPMQRLSEQALEIANVHTDLSEEEALAQFEEMFEVVGLPENRIRDYPHQFSGGMQQRAIIALALFLQPSIVIADEPTTALDVIMQDQIFKYLDEIRDSTETSMILITHDISLVFESCDELAVMHGGQIAETGPITDVYDDPKHPYSYLLQRAFPDIRFPDRELETIEGTPPQQFGDVDYCTFANRCPWAEEGCREAAPPLEASDTSADGHRAACFRTNEIFEQEDPAESLAAIRGDQS</sequence>
<dbReference type="Gene3D" id="3.40.50.300">
    <property type="entry name" value="P-loop containing nucleotide triphosphate hydrolases"/>
    <property type="match status" value="1"/>
</dbReference>
<dbReference type="InterPro" id="IPR003593">
    <property type="entry name" value="AAA+_ATPase"/>
</dbReference>
<dbReference type="InterPro" id="IPR027417">
    <property type="entry name" value="P-loop_NTPase"/>
</dbReference>
<dbReference type="PANTHER" id="PTHR43297:SF2">
    <property type="entry name" value="DIPEPTIDE TRANSPORT ATP-BINDING PROTEIN DPPD"/>
    <property type="match status" value="1"/>
</dbReference>
<dbReference type="PROSITE" id="PS50893">
    <property type="entry name" value="ABC_TRANSPORTER_2"/>
    <property type="match status" value="1"/>
</dbReference>
<keyword evidence="3" id="KW-1003">Cell membrane</keyword>
<dbReference type="OrthoDB" id="18209at2157"/>
<dbReference type="NCBIfam" id="TIGR01727">
    <property type="entry name" value="oligo_HPY"/>
    <property type="match status" value="1"/>
</dbReference>
<dbReference type="AlphaFoldDB" id="A0A1I6IPK4"/>
<evidence type="ECO:0000313" key="8">
    <source>
        <dbReference type="EMBL" id="SFR68685.1"/>
    </source>
</evidence>
<dbReference type="InterPro" id="IPR013563">
    <property type="entry name" value="Oligopep_ABC_C"/>
</dbReference>
<dbReference type="EMBL" id="FOYT01000004">
    <property type="protein sequence ID" value="SFR68685.1"/>
    <property type="molecule type" value="Genomic_DNA"/>
</dbReference>
<name>A0A1I6IPK4_9EURY</name>
<evidence type="ECO:0000256" key="1">
    <source>
        <dbReference type="ARBA" id="ARBA00004202"/>
    </source>
</evidence>
<evidence type="ECO:0000256" key="4">
    <source>
        <dbReference type="ARBA" id="ARBA00022741"/>
    </source>
</evidence>
<keyword evidence="9" id="KW-1185">Reference proteome</keyword>
<evidence type="ECO:0000256" key="3">
    <source>
        <dbReference type="ARBA" id="ARBA00022475"/>
    </source>
</evidence>
<dbReference type="SUPFAM" id="SSF52540">
    <property type="entry name" value="P-loop containing nucleoside triphosphate hydrolases"/>
    <property type="match status" value="1"/>
</dbReference>
<dbReference type="GO" id="GO:0005886">
    <property type="term" value="C:plasma membrane"/>
    <property type="evidence" value="ECO:0007669"/>
    <property type="project" value="UniProtKB-SubCell"/>
</dbReference>
<dbReference type="STRING" id="553469.SAMN04487947_3484"/>
<dbReference type="Pfam" id="PF08352">
    <property type="entry name" value="oligo_HPY"/>
    <property type="match status" value="1"/>
</dbReference>
<evidence type="ECO:0000256" key="5">
    <source>
        <dbReference type="ARBA" id="ARBA00022840"/>
    </source>
</evidence>
<keyword evidence="2" id="KW-0813">Transport</keyword>
<dbReference type="GO" id="GO:0005524">
    <property type="term" value="F:ATP binding"/>
    <property type="evidence" value="ECO:0007669"/>
    <property type="project" value="UniProtKB-KW"/>
</dbReference>
<proteinExistence type="predicted"/>
<dbReference type="PROSITE" id="PS00211">
    <property type="entry name" value="ABC_TRANSPORTER_1"/>
    <property type="match status" value="1"/>
</dbReference>
<dbReference type="RefSeq" id="WP_089810000.1">
    <property type="nucleotide sequence ID" value="NZ_FOYT01000004.1"/>
</dbReference>
<dbReference type="InterPro" id="IPR050388">
    <property type="entry name" value="ABC_Ni/Peptide_Import"/>
</dbReference>
<reference evidence="9" key="1">
    <citation type="submission" date="2016-10" db="EMBL/GenBank/DDBJ databases">
        <authorList>
            <person name="Varghese N."/>
            <person name="Submissions S."/>
        </authorList>
    </citation>
    <scope>NUCLEOTIDE SEQUENCE [LARGE SCALE GENOMIC DNA]</scope>
    <source>
        <strain evidence="9">CGMCC 1.7736</strain>
    </source>
</reference>
<organism evidence="8 9">
    <name type="scientific">Halogeometricum rufum</name>
    <dbReference type="NCBI Taxonomy" id="553469"/>
    <lineage>
        <taxon>Archaea</taxon>
        <taxon>Methanobacteriati</taxon>
        <taxon>Methanobacteriota</taxon>
        <taxon>Stenosarchaea group</taxon>
        <taxon>Halobacteria</taxon>
        <taxon>Halobacteriales</taxon>
        <taxon>Haloferacaceae</taxon>
        <taxon>Halogeometricum</taxon>
    </lineage>
</organism>
<gene>
    <name evidence="8" type="ORF">SAMN04487947_3484</name>
</gene>
<dbReference type="SMART" id="SM00382">
    <property type="entry name" value="AAA"/>
    <property type="match status" value="1"/>
</dbReference>
<keyword evidence="5 8" id="KW-0067">ATP-binding</keyword>